<keyword evidence="1" id="KW-0732">Signal</keyword>
<name>A0A9D2REP5_9FIRM</name>
<dbReference type="Proteomes" id="UP000823909">
    <property type="component" value="Unassembled WGS sequence"/>
</dbReference>
<feature type="transmembrane region" description="Helical" evidence="2">
    <location>
        <begin position="495"/>
        <end position="513"/>
    </location>
</feature>
<sequence>MAAENRNRKKPSVRLFACLCGAALLTALVNPGSGGEARAASGGDGASAPDEKVVLRIANWEEYIDEGGWDEEEIIELDDREGTSILGENSMVEDFEQWYLDTYGVEVEVEYSTFGTNEDLYNQMTLGNEFDLVCPSEYMFMKLIAEDRLQPLSEQFYNEDIEENYYVRGVSDYIRNIFDTNTINGQSWSTYAAGYMWGTTGIVYNPDEITEEEASRWALLADPQYRGQVTIKDNVRDSYFAALGILFEDELMDPDFIRSEDRLERIAELMNRTDDETVEKAEDILKEMKANAYSFESDSGKADMVTGKVLANYQWSGDAVYTLDQAEIDDYYLAYAVPEESTNVWFDGWVMLKDGIAGNAAKQQAAEAFMNFVSRPDNVVRNMYYIGYTSVIAGGDSDIIFAYADWCYGAEDDAGETIEYPTGAFFTGDAADPDYIITAEADQSDRQLYAQYPPQEVLDRAVVMQYFDQENNQKINQMWVNVRCFDLTSLTASDWGVILAAAAVILIAGIWFMRRFWPRKMIRRKDQRKEYEKNIRG</sequence>
<dbReference type="EMBL" id="DWUU01000025">
    <property type="protein sequence ID" value="HJD42222.1"/>
    <property type="molecule type" value="Genomic_DNA"/>
</dbReference>
<reference evidence="3" key="1">
    <citation type="journal article" date="2021" name="PeerJ">
        <title>Extensive microbial diversity within the chicken gut microbiome revealed by metagenomics and culture.</title>
        <authorList>
            <person name="Gilroy R."/>
            <person name="Ravi A."/>
            <person name="Getino M."/>
            <person name="Pursley I."/>
            <person name="Horton D.L."/>
            <person name="Alikhan N.F."/>
            <person name="Baker D."/>
            <person name="Gharbi K."/>
            <person name="Hall N."/>
            <person name="Watson M."/>
            <person name="Adriaenssens E.M."/>
            <person name="Foster-Nyarko E."/>
            <person name="Jarju S."/>
            <person name="Secka A."/>
            <person name="Antonio M."/>
            <person name="Oren A."/>
            <person name="Chaudhuri R.R."/>
            <person name="La Ragione R."/>
            <person name="Hildebrand F."/>
            <person name="Pallen M.J."/>
        </authorList>
    </citation>
    <scope>NUCLEOTIDE SEQUENCE</scope>
    <source>
        <strain evidence="3">ChiBcec15-3976</strain>
    </source>
</reference>
<evidence type="ECO:0000256" key="1">
    <source>
        <dbReference type="ARBA" id="ARBA00022729"/>
    </source>
</evidence>
<proteinExistence type="predicted"/>
<dbReference type="PANTHER" id="PTHR30222:SF17">
    <property type="entry name" value="SPERMIDINE_PUTRESCINE-BINDING PERIPLASMIC PROTEIN"/>
    <property type="match status" value="1"/>
</dbReference>
<comment type="caution">
    <text evidence="3">The sequence shown here is derived from an EMBL/GenBank/DDBJ whole genome shotgun (WGS) entry which is preliminary data.</text>
</comment>
<dbReference type="SUPFAM" id="SSF53850">
    <property type="entry name" value="Periplasmic binding protein-like II"/>
    <property type="match status" value="1"/>
</dbReference>
<dbReference type="InterPro" id="IPR006059">
    <property type="entry name" value="SBP"/>
</dbReference>
<dbReference type="Pfam" id="PF13416">
    <property type="entry name" value="SBP_bac_8"/>
    <property type="match status" value="1"/>
</dbReference>
<keyword evidence="2" id="KW-1133">Transmembrane helix</keyword>
<dbReference type="PANTHER" id="PTHR30222">
    <property type="entry name" value="SPERMIDINE/PUTRESCINE-BINDING PERIPLASMIC PROTEIN"/>
    <property type="match status" value="1"/>
</dbReference>
<evidence type="ECO:0000256" key="2">
    <source>
        <dbReference type="SAM" id="Phobius"/>
    </source>
</evidence>
<gene>
    <name evidence="3" type="ORF">H9910_04340</name>
</gene>
<evidence type="ECO:0000313" key="4">
    <source>
        <dbReference type="Proteomes" id="UP000823909"/>
    </source>
</evidence>
<keyword evidence="2" id="KW-0812">Transmembrane</keyword>
<organism evidence="3 4">
    <name type="scientific">Candidatus Mediterraneibacter quadrami</name>
    <dbReference type="NCBI Taxonomy" id="2838684"/>
    <lineage>
        <taxon>Bacteria</taxon>
        <taxon>Bacillati</taxon>
        <taxon>Bacillota</taxon>
        <taxon>Clostridia</taxon>
        <taxon>Lachnospirales</taxon>
        <taxon>Lachnospiraceae</taxon>
        <taxon>Mediterraneibacter</taxon>
    </lineage>
</organism>
<evidence type="ECO:0000313" key="3">
    <source>
        <dbReference type="EMBL" id="HJD42222.1"/>
    </source>
</evidence>
<keyword evidence="2" id="KW-0472">Membrane</keyword>
<accession>A0A9D2REP5</accession>
<dbReference type="Gene3D" id="3.40.190.10">
    <property type="entry name" value="Periplasmic binding protein-like II"/>
    <property type="match status" value="2"/>
</dbReference>
<protein>
    <submittedName>
        <fullName evidence="3">Extracellular solute-binding protein</fullName>
    </submittedName>
</protein>
<reference evidence="3" key="2">
    <citation type="submission" date="2021-04" db="EMBL/GenBank/DDBJ databases">
        <authorList>
            <person name="Gilroy R."/>
        </authorList>
    </citation>
    <scope>NUCLEOTIDE SEQUENCE</scope>
    <source>
        <strain evidence="3">ChiBcec15-3976</strain>
    </source>
</reference>
<dbReference type="AlphaFoldDB" id="A0A9D2REP5"/>